<organism evidence="8 9">
    <name type="scientific">Corynebacterium zhongnanshanii</name>
    <dbReference type="NCBI Taxonomy" id="2768834"/>
    <lineage>
        <taxon>Bacteria</taxon>
        <taxon>Bacillati</taxon>
        <taxon>Actinomycetota</taxon>
        <taxon>Actinomycetes</taxon>
        <taxon>Mycobacteriales</taxon>
        <taxon>Corynebacteriaceae</taxon>
        <taxon>Corynebacterium</taxon>
    </lineage>
</organism>
<dbReference type="Gene3D" id="1.10.8.10">
    <property type="entry name" value="DNA helicase RuvA subunit, C-terminal domain"/>
    <property type="match status" value="1"/>
</dbReference>
<evidence type="ECO:0000256" key="4">
    <source>
        <dbReference type="ARBA" id="ARBA00022691"/>
    </source>
</evidence>
<dbReference type="PROSITE" id="PS00092">
    <property type="entry name" value="N6_MTASE"/>
    <property type="match status" value="1"/>
</dbReference>
<keyword evidence="2 8" id="KW-0489">Methyltransferase</keyword>
<keyword evidence="9" id="KW-1185">Reference proteome</keyword>
<evidence type="ECO:0000313" key="9">
    <source>
        <dbReference type="Proteomes" id="UP000436181"/>
    </source>
</evidence>
<comment type="caution">
    <text evidence="8">The sequence shown here is derived from an EMBL/GenBank/DDBJ whole genome shotgun (WGS) entry which is preliminary data.</text>
</comment>
<dbReference type="Gene3D" id="3.40.50.150">
    <property type="entry name" value="Vaccinia Virus protein VP39"/>
    <property type="match status" value="1"/>
</dbReference>
<proteinExistence type="predicted"/>
<evidence type="ECO:0000256" key="2">
    <source>
        <dbReference type="ARBA" id="ARBA00022603"/>
    </source>
</evidence>
<evidence type="ECO:0000256" key="5">
    <source>
        <dbReference type="ARBA" id="ARBA00048391"/>
    </source>
</evidence>
<evidence type="ECO:0000259" key="6">
    <source>
        <dbReference type="Pfam" id="PF05175"/>
    </source>
</evidence>
<evidence type="ECO:0000256" key="1">
    <source>
        <dbReference type="ARBA" id="ARBA00012771"/>
    </source>
</evidence>
<dbReference type="NCBIfam" id="TIGR03534">
    <property type="entry name" value="RF_mod_PrmC"/>
    <property type="match status" value="1"/>
</dbReference>
<dbReference type="SUPFAM" id="SSF53335">
    <property type="entry name" value="S-adenosyl-L-methionine-dependent methyltransferases"/>
    <property type="match status" value="1"/>
</dbReference>
<comment type="catalytic activity">
    <reaction evidence="5">
        <text>L-glutaminyl-[peptide chain release factor] + S-adenosyl-L-methionine = N(5)-methyl-L-glutaminyl-[peptide chain release factor] + S-adenosyl-L-homocysteine + H(+)</text>
        <dbReference type="Rhea" id="RHEA:42896"/>
        <dbReference type="Rhea" id="RHEA-COMP:10271"/>
        <dbReference type="Rhea" id="RHEA-COMP:10272"/>
        <dbReference type="ChEBI" id="CHEBI:15378"/>
        <dbReference type="ChEBI" id="CHEBI:30011"/>
        <dbReference type="ChEBI" id="CHEBI:57856"/>
        <dbReference type="ChEBI" id="CHEBI:59789"/>
        <dbReference type="ChEBI" id="CHEBI:61891"/>
        <dbReference type="EC" id="2.1.1.297"/>
    </reaction>
</comment>
<dbReference type="InterPro" id="IPR019874">
    <property type="entry name" value="RF_methyltr_PrmC"/>
</dbReference>
<dbReference type="InterPro" id="IPR029063">
    <property type="entry name" value="SAM-dependent_MTases_sf"/>
</dbReference>
<dbReference type="GO" id="GO:0032259">
    <property type="term" value="P:methylation"/>
    <property type="evidence" value="ECO:0007669"/>
    <property type="project" value="UniProtKB-KW"/>
</dbReference>
<dbReference type="Pfam" id="PF17827">
    <property type="entry name" value="PrmC_N"/>
    <property type="match status" value="1"/>
</dbReference>
<dbReference type="InterPro" id="IPR040758">
    <property type="entry name" value="PrmC_N"/>
</dbReference>
<dbReference type="CDD" id="cd02440">
    <property type="entry name" value="AdoMet_MTases"/>
    <property type="match status" value="1"/>
</dbReference>
<dbReference type="InterPro" id="IPR007848">
    <property type="entry name" value="Small_mtfrase_dom"/>
</dbReference>
<dbReference type="PANTHER" id="PTHR18895:SF74">
    <property type="entry name" value="MTRF1L RELEASE FACTOR GLUTAMINE METHYLTRANSFERASE"/>
    <property type="match status" value="1"/>
</dbReference>
<gene>
    <name evidence="8" type="primary">prmC</name>
    <name evidence="8" type="ORF">F8377_03435</name>
</gene>
<dbReference type="Proteomes" id="UP000436181">
    <property type="component" value="Unassembled WGS sequence"/>
</dbReference>
<reference evidence="8 9" key="1">
    <citation type="submission" date="2019-10" db="EMBL/GenBank/DDBJ databases">
        <title>Corynebacterium sp novel species isolated from the respiratory tract of Marmot.</title>
        <authorList>
            <person name="Zhang G."/>
        </authorList>
    </citation>
    <scope>NUCLEOTIDE SEQUENCE [LARGE SCALE GENOMIC DNA]</scope>
    <source>
        <strain evidence="8 9">336</strain>
    </source>
</reference>
<dbReference type="InterPro" id="IPR050320">
    <property type="entry name" value="N5-glutamine_MTase"/>
</dbReference>
<dbReference type="InterPro" id="IPR004556">
    <property type="entry name" value="HemK-like"/>
</dbReference>
<accession>A0ABQ6VH35</accession>
<dbReference type="GO" id="GO:0102559">
    <property type="term" value="F:peptide chain release factor N(5)-glutamine methyltransferase activity"/>
    <property type="evidence" value="ECO:0007669"/>
    <property type="project" value="UniProtKB-EC"/>
</dbReference>
<protein>
    <recommendedName>
        <fullName evidence="1">peptide chain release factor N(5)-glutamine methyltransferase</fullName>
        <ecNumber evidence="1">2.1.1.297</ecNumber>
    </recommendedName>
</protein>
<feature type="domain" description="Methyltransferase small" evidence="6">
    <location>
        <begin position="101"/>
        <end position="197"/>
    </location>
</feature>
<dbReference type="EC" id="2.1.1.297" evidence="1"/>
<sequence length="288" mass="30912">MSEALREAAAQLQQAGVASPLVDARLLMAHVLDAEPTQLFLLGDDPAPSEVWPLVRRRVAREPLQHITGRAWFYGLPMLAEPGAFIPRPETELLVDWAVRMIRETGARRVLDLCTGPGTIALAVSSQFPDAQLSITAVDIDATALDLAGRNQAHLQDQGLVPGGVCFVQADLSDSGSIDALGFSEDYDVVLCNPPYVPEGPGAYEESVEPEVLADPHHAVFSGTDGMELMPHIVAAARAAVKPGGVVAIEHDDSTGPATLALLEDGFEAREQHYDLTERPRFVSARKI</sequence>
<feature type="domain" description="Release factor glutamine methyltransferase N-terminal" evidence="7">
    <location>
        <begin position="3"/>
        <end position="69"/>
    </location>
</feature>
<dbReference type="EMBL" id="WBZJ01000001">
    <property type="protein sequence ID" value="KAB3523648.1"/>
    <property type="molecule type" value="Genomic_DNA"/>
</dbReference>
<dbReference type="InterPro" id="IPR002052">
    <property type="entry name" value="DNA_methylase_N6_adenine_CS"/>
</dbReference>
<dbReference type="PANTHER" id="PTHR18895">
    <property type="entry name" value="HEMK METHYLTRANSFERASE"/>
    <property type="match status" value="1"/>
</dbReference>
<evidence type="ECO:0000313" key="8">
    <source>
        <dbReference type="EMBL" id="KAB3523648.1"/>
    </source>
</evidence>
<evidence type="ECO:0000256" key="3">
    <source>
        <dbReference type="ARBA" id="ARBA00022679"/>
    </source>
</evidence>
<keyword evidence="3 8" id="KW-0808">Transferase</keyword>
<dbReference type="NCBIfam" id="TIGR00536">
    <property type="entry name" value="hemK_fam"/>
    <property type="match status" value="1"/>
</dbReference>
<evidence type="ECO:0000259" key="7">
    <source>
        <dbReference type="Pfam" id="PF17827"/>
    </source>
</evidence>
<dbReference type="Pfam" id="PF05175">
    <property type="entry name" value="MTS"/>
    <property type="match status" value="1"/>
</dbReference>
<name>A0ABQ6VH35_9CORY</name>
<keyword evidence="4" id="KW-0949">S-adenosyl-L-methionine</keyword>